<dbReference type="GO" id="GO:0016616">
    <property type="term" value="F:oxidoreductase activity, acting on the CH-OH group of donors, NAD or NADP as acceptor"/>
    <property type="evidence" value="ECO:0007669"/>
    <property type="project" value="TreeGrafter"/>
</dbReference>
<name>A0A316EPQ5_9BURK</name>
<gene>
    <name evidence="2" type="ORF">C7419_103169</name>
</gene>
<dbReference type="Gene3D" id="3.40.50.720">
    <property type="entry name" value="NAD(P)-binding Rossmann-like Domain"/>
    <property type="match status" value="1"/>
</dbReference>
<proteinExistence type="inferred from homology"/>
<dbReference type="SUPFAM" id="SSF51735">
    <property type="entry name" value="NAD(P)-binding Rossmann-fold domains"/>
    <property type="match status" value="1"/>
</dbReference>
<dbReference type="PRINTS" id="PR00080">
    <property type="entry name" value="SDRFAMILY"/>
</dbReference>
<dbReference type="EMBL" id="QGGT01000003">
    <property type="protein sequence ID" value="PWK33850.1"/>
    <property type="molecule type" value="Genomic_DNA"/>
</dbReference>
<comment type="caution">
    <text evidence="2">The sequence shown here is derived from an EMBL/GenBank/DDBJ whole genome shotgun (WGS) entry which is preliminary data.</text>
</comment>
<dbReference type="InterPro" id="IPR036291">
    <property type="entry name" value="NAD(P)-bd_dom_sf"/>
</dbReference>
<dbReference type="CDD" id="cd05233">
    <property type="entry name" value="SDR_c"/>
    <property type="match status" value="1"/>
</dbReference>
<dbReference type="PRINTS" id="PR00081">
    <property type="entry name" value="GDHRDH"/>
</dbReference>
<dbReference type="RefSeq" id="WP_109583936.1">
    <property type="nucleotide sequence ID" value="NZ_QGGT01000003.1"/>
</dbReference>
<dbReference type="PANTHER" id="PTHR42760">
    <property type="entry name" value="SHORT-CHAIN DEHYDROGENASES/REDUCTASES FAMILY MEMBER"/>
    <property type="match status" value="1"/>
</dbReference>
<dbReference type="InterPro" id="IPR002347">
    <property type="entry name" value="SDR_fam"/>
</dbReference>
<dbReference type="PANTHER" id="PTHR42760:SF129">
    <property type="entry name" value="OXIDOREDUCTASE"/>
    <property type="match status" value="1"/>
</dbReference>
<evidence type="ECO:0000313" key="2">
    <source>
        <dbReference type="EMBL" id="PWK33850.1"/>
    </source>
</evidence>
<dbReference type="AlphaFoldDB" id="A0A316EPQ5"/>
<dbReference type="GO" id="GO:0030497">
    <property type="term" value="P:fatty acid elongation"/>
    <property type="evidence" value="ECO:0007669"/>
    <property type="project" value="TreeGrafter"/>
</dbReference>
<dbReference type="Pfam" id="PF13561">
    <property type="entry name" value="adh_short_C2"/>
    <property type="match status" value="1"/>
</dbReference>
<evidence type="ECO:0000256" key="1">
    <source>
        <dbReference type="ARBA" id="ARBA00006484"/>
    </source>
</evidence>
<dbReference type="Proteomes" id="UP000245754">
    <property type="component" value="Unassembled WGS sequence"/>
</dbReference>
<dbReference type="InterPro" id="IPR020904">
    <property type="entry name" value="Sc_DH/Rdtase_CS"/>
</dbReference>
<evidence type="ECO:0000313" key="3">
    <source>
        <dbReference type="Proteomes" id="UP000245754"/>
    </source>
</evidence>
<comment type="similarity">
    <text evidence="1">Belongs to the short-chain dehydrogenases/reductases (SDR) family.</text>
</comment>
<dbReference type="FunFam" id="3.40.50.720:FF:000084">
    <property type="entry name" value="Short-chain dehydrogenase reductase"/>
    <property type="match status" value="1"/>
</dbReference>
<dbReference type="PROSITE" id="PS00061">
    <property type="entry name" value="ADH_SHORT"/>
    <property type="match status" value="1"/>
</dbReference>
<reference evidence="2 3" key="1">
    <citation type="submission" date="2018-05" db="EMBL/GenBank/DDBJ databases">
        <title>Genomic Encyclopedia of Type Strains, Phase IV (KMG-V): Genome sequencing to study the core and pangenomes of soil and plant-associated prokaryotes.</title>
        <authorList>
            <person name="Whitman W."/>
        </authorList>
    </citation>
    <scope>NUCLEOTIDE SEQUENCE [LARGE SCALE GENOMIC DNA]</scope>
    <source>
        <strain evidence="2 3">SLV-132</strain>
    </source>
</reference>
<organism evidence="2 3">
    <name type="scientific">Cupriavidus plantarum</name>
    <dbReference type="NCBI Taxonomy" id="942865"/>
    <lineage>
        <taxon>Bacteria</taxon>
        <taxon>Pseudomonadati</taxon>
        <taxon>Pseudomonadota</taxon>
        <taxon>Betaproteobacteria</taxon>
        <taxon>Burkholderiales</taxon>
        <taxon>Burkholderiaceae</taxon>
        <taxon>Cupriavidus</taxon>
    </lineage>
</organism>
<sequence>MSAVQRGPLARYDFSGTVAVVTGGAAGIGAEIVAQLRTHGATAIVWDLPDARRGEIGDGLFSAVDVTRPDTLRAAAAASLGRWGRIDCLVNNAGYAGPTVPLDAYDPAEWQRIVDIDLVGVFHACQAVVPAMREARYGRIVNIASLAGKEGTPNASAYSAAKAGVLALTKSLGKELAMEGVLVNAIAPAAIRTRLLGQMSPAHVQTMIDKSPMHRLGEPSEVAEMVLWLCSASCSFNTGAVFDLSGGRATY</sequence>
<protein>
    <submittedName>
        <fullName evidence="2">3-oxoacyl-[acyl-carrier protein] reductase</fullName>
    </submittedName>
</protein>
<keyword evidence="3" id="KW-1185">Reference proteome</keyword>
<accession>A0A316EPQ5</accession>